<keyword evidence="3 8" id="KW-0479">Metal-binding</keyword>
<dbReference type="GO" id="GO:0008897">
    <property type="term" value="F:holo-[acyl-carrier-protein] synthase activity"/>
    <property type="evidence" value="ECO:0007669"/>
    <property type="project" value="UniProtKB-UniRule"/>
</dbReference>
<gene>
    <name evidence="8" type="primary">acpS</name>
    <name evidence="10" type="ORF">DRW41_21200</name>
</gene>
<dbReference type="SUPFAM" id="SSF56214">
    <property type="entry name" value="4'-phosphopantetheinyl transferase"/>
    <property type="match status" value="1"/>
</dbReference>
<keyword evidence="7 8" id="KW-0275">Fatty acid biosynthesis</keyword>
<dbReference type="GO" id="GO:0005737">
    <property type="term" value="C:cytoplasm"/>
    <property type="evidence" value="ECO:0007669"/>
    <property type="project" value="UniProtKB-SubCell"/>
</dbReference>
<keyword evidence="4 8" id="KW-0276">Fatty acid metabolism</keyword>
<comment type="cofactor">
    <cofactor evidence="8">
        <name>Mg(2+)</name>
        <dbReference type="ChEBI" id="CHEBI:18420"/>
    </cofactor>
</comment>
<dbReference type="Gene3D" id="3.90.470.20">
    <property type="entry name" value="4'-phosphopantetheinyl transferase domain"/>
    <property type="match status" value="1"/>
</dbReference>
<evidence type="ECO:0000313" key="10">
    <source>
        <dbReference type="EMBL" id="RDU34840.1"/>
    </source>
</evidence>
<keyword evidence="5 8" id="KW-0460">Magnesium</keyword>
<comment type="caution">
    <text evidence="10">The sequence shown here is derived from an EMBL/GenBank/DDBJ whole genome shotgun (WGS) entry which is preliminary data.</text>
</comment>
<protein>
    <recommendedName>
        <fullName evidence="8">Holo-[acyl-carrier-protein] synthase</fullName>
        <shortName evidence="8">Holo-ACP synthase</shortName>
        <ecNumber evidence="8">2.7.8.7</ecNumber>
    </recommendedName>
    <alternativeName>
        <fullName evidence="8">4'-phosphopantetheinyl transferase AcpS</fullName>
    </alternativeName>
</protein>
<evidence type="ECO:0000256" key="7">
    <source>
        <dbReference type="ARBA" id="ARBA00023160"/>
    </source>
</evidence>
<dbReference type="Pfam" id="PF01648">
    <property type="entry name" value="ACPS"/>
    <property type="match status" value="1"/>
</dbReference>
<sequence length="117" mass="13068">MIKGIGIDLIEIGRIKELIERQERFPGRVLAGRENEEYSLLPTRRRAEYLAGRFAAKEAFAKALGTGIGASLSFQDIEVGKDELGKPYFVRPEKVKAHLSITHTKEYAAAHVVIEES</sequence>
<comment type="similarity">
    <text evidence="8">Belongs to the P-Pant transferase superfamily. AcpS family.</text>
</comment>
<dbReference type="EMBL" id="QNQT01000017">
    <property type="protein sequence ID" value="RDU34840.1"/>
    <property type="molecule type" value="Genomic_DNA"/>
</dbReference>
<evidence type="ECO:0000256" key="3">
    <source>
        <dbReference type="ARBA" id="ARBA00022723"/>
    </source>
</evidence>
<comment type="subcellular location">
    <subcellularLocation>
        <location evidence="8">Cytoplasm</location>
    </subcellularLocation>
</comment>
<accession>A0A3D8GK65</accession>
<dbReference type="InterPro" id="IPR002582">
    <property type="entry name" value="ACPS"/>
</dbReference>
<keyword evidence="8" id="KW-0963">Cytoplasm</keyword>
<keyword evidence="11" id="KW-1185">Reference proteome</keyword>
<dbReference type="AlphaFoldDB" id="A0A3D8GK65"/>
<evidence type="ECO:0000313" key="11">
    <source>
        <dbReference type="Proteomes" id="UP000257144"/>
    </source>
</evidence>
<keyword evidence="6 8" id="KW-0443">Lipid metabolism</keyword>
<feature type="domain" description="4'-phosphopantetheinyl transferase" evidence="9">
    <location>
        <begin position="4"/>
        <end position="110"/>
    </location>
</feature>
<comment type="function">
    <text evidence="8">Transfers the 4'-phosphopantetheine moiety from coenzyme A to a Ser of acyl-carrier-protein.</text>
</comment>
<evidence type="ECO:0000256" key="4">
    <source>
        <dbReference type="ARBA" id="ARBA00022832"/>
    </source>
</evidence>
<name>A0A3D8GK65_9BACI</name>
<feature type="binding site" evidence="8">
    <location>
        <position position="58"/>
    </location>
    <ligand>
        <name>Mg(2+)</name>
        <dbReference type="ChEBI" id="CHEBI:18420"/>
    </ligand>
</feature>
<evidence type="ECO:0000256" key="1">
    <source>
        <dbReference type="ARBA" id="ARBA00022516"/>
    </source>
</evidence>
<dbReference type="Proteomes" id="UP000257144">
    <property type="component" value="Unassembled WGS sequence"/>
</dbReference>
<dbReference type="GO" id="GO:0000287">
    <property type="term" value="F:magnesium ion binding"/>
    <property type="evidence" value="ECO:0007669"/>
    <property type="project" value="UniProtKB-UniRule"/>
</dbReference>
<dbReference type="NCBIfam" id="TIGR00516">
    <property type="entry name" value="acpS"/>
    <property type="match status" value="1"/>
</dbReference>
<proteinExistence type="inferred from homology"/>
<reference evidence="10 11" key="1">
    <citation type="submission" date="2018-07" db="EMBL/GenBank/DDBJ databases">
        <title>Bacillus sp. YLB-04 draft genome sequence.</title>
        <authorList>
            <person name="Yu L."/>
            <person name="Tang X."/>
        </authorList>
    </citation>
    <scope>NUCLEOTIDE SEQUENCE [LARGE SCALE GENOMIC DNA]</scope>
    <source>
        <strain evidence="10 11">YLB-04</strain>
    </source>
</reference>
<organism evidence="10 11">
    <name type="scientific">Neobacillus piezotolerans</name>
    <dbReference type="NCBI Taxonomy" id="2259171"/>
    <lineage>
        <taxon>Bacteria</taxon>
        <taxon>Bacillati</taxon>
        <taxon>Bacillota</taxon>
        <taxon>Bacilli</taxon>
        <taxon>Bacillales</taxon>
        <taxon>Bacillaceae</taxon>
        <taxon>Neobacillus</taxon>
    </lineage>
</organism>
<evidence type="ECO:0000256" key="2">
    <source>
        <dbReference type="ARBA" id="ARBA00022679"/>
    </source>
</evidence>
<dbReference type="InterPro" id="IPR037143">
    <property type="entry name" value="4-PPantetheinyl_Trfase_dom_sf"/>
</dbReference>
<dbReference type="OrthoDB" id="517356at2"/>
<dbReference type="InterPro" id="IPR008278">
    <property type="entry name" value="4-PPantetheinyl_Trfase_dom"/>
</dbReference>
<dbReference type="HAMAP" id="MF_00101">
    <property type="entry name" value="AcpS"/>
    <property type="match status" value="1"/>
</dbReference>
<dbReference type="InterPro" id="IPR004568">
    <property type="entry name" value="Ppantetheine-prot_Trfase_dom"/>
</dbReference>
<feature type="binding site" evidence="8">
    <location>
        <position position="8"/>
    </location>
    <ligand>
        <name>Mg(2+)</name>
        <dbReference type="ChEBI" id="CHEBI:18420"/>
    </ligand>
</feature>
<keyword evidence="1 8" id="KW-0444">Lipid biosynthesis</keyword>
<evidence type="ECO:0000256" key="5">
    <source>
        <dbReference type="ARBA" id="ARBA00022842"/>
    </source>
</evidence>
<evidence type="ECO:0000256" key="6">
    <source>
        <dbReference type="ARBA" id="ARBA00023098"/>
    </source>
</evidence>
<keyword evidence="2 8" id="KW-0808">Transferase</keyword>
<dbReference type="EC" id="2.7.8.7" evidence="8"/>
<dbReference type="GO" id="GO:0006633">
    <property type="term" value="P:fatty acid biosynthetic process"/>
    <property type="evidence" value="ECO:0007669"/>
    <property type="project" value="UniProtKB-UniRule"/>
</dbReference>
<evidence type="ECO:0000256" key="8">
    <source>
        <dbReference type="HAMAP-Rule" id="MF_00101"/>
    </source>
</evidence>
<comment type="catalytic activity">
    <reaction evidence="8">
        <text>apo-[ACP] + CoA = holo-[ACP] + adenosine 3',5'-bisphosphate + H(+)</text>
        <dbReference type="Rhea" id="RHEA:12068"/>
        <dbReference type="Rhea" id="RHEA-COMP:9685"/>
        <dbReference type="Rhea" id="RHEA-COMP:9690"/>
        <dbReference type="ChEBI" id="CHEBI:15378"/>
        <dbReference type="ChEBI" id="CHEBI:29999"/>
        <dbReference type="ChEBI" id="CHEBI:57287"/>
        <dbReference type="ChEBI" id="CHEBI:58343"/>
        <dbReference type="ChEBI" id="CHEBI:64479"/>
        <dbReference type="EC" id="2.7.8.7"/>
    </reaction>
</comment>
<dbReference type="NCBIfam" id="TIGR00556">
    <property type="entry name" value="pantethn_trn"/>
    <property type="match status" value="1"/>
</dbReference>
<evidence type="ECO:0000259" key="9">
    <source>
        <dbReference type="Pfam" id="PF01648"/>
    </source>
</evidence>
<dbReference type="RefSeq" id="WP_115454016.1">
    <property type="nucleotide sequence ID" value="NZ_QNQT01000017.1"/>
</dbReference>